<name>X0V1L6_9ZZZZ</name>
<dbReference type="AlphaFoldDB" id="X0V1L6"/>
<organism evidence="1">
    <name type="scientific">marine sediment metagenome</name>
    <dbReference type="NCBI Taxonomy" id="412755"/>
    <lineage>
        <taxon>unclassified sequences</taxon>
        <taxon>metagenomes</taxon>
        <taxon>ecological metagenomes</taxon>
    </lineage>
</organism>
<evidence type="ECO:0000313" key="1">
    <source>
        <dbReference type="EMBL" id="GAG05342.1"/>
    </source>
</evidence>
<gene>
    <name evidence="1" type="ORF">S01H1_46115</name>
</gene>
<comment type="caution">
    <text evidence="1">The sequence shown here is derived from an EMBL/GenBank/DDBJ whole genome shotgun (WGS) entry which is preliminary data.</text>
</comment>
<proteinExistence type="predicted"/>
<sequence length="168" mass="19634">LQLRSDLSDVILKHQEIQKKEKIYKIALANQVLTKHPFYTFVYNGTWYPTDFVLATDQLKEYNRHLDSSLVDQVEDLINPKDFELQVFNNQLRNLIDGFLLAAQHVNDLRNLFPDPFLSVIKYIDEAIFNIGNPQTVKQLEPIKIQQKAGLAHLGQLFMKELLLQQQR</sequence>
<dbReference type="EMBL" id="BARS01029509">
    <property type="protein sequence ID" value="GAG05342.1"/>
    <property type="molecule type" value="Genomic_DNA"/>
</dbReference>
<accession>X0V1L6</accession>
<reference evidence="1" key="1">
    <citation type="journal article" date="2014" name="Front. Microbiol.">
        <title>High frequency of phylogenetically diverse reductive dehalogenase-homologous genes in deep subseafloor sedimentary metagenomes.</title>
        <authorList>
            <person name="Kawai M."/>
            <person name="Futagami T."/>
            <person name="Toyoda A."/>
            <person name="Takaki Y."/>
            <person name="Nishi S."/>
            <person name="Hori S."/>
            <person name="Arai W."/>
            <person name="Tsubouchi T."/>
            <person name="Morono Y."/>
            <person name="Uchiyama I."/>
            <person name="Ito T."/>
            <person name="Fujiyama A."/>
            <person name="Inagaki F."/>
            <person name="Takami H."/>
        </authorList>
    </citation>
    <scope>NUCLEOTIDE SEQUENCE</scope>
    <source>
        <strain evidence="1">Expedition CK06-06</strain>
    </source>
</reference>
<protein>
    <submittedName>
        <fullName evidence="1">Uncharacterized protein</fullName>
    </submittedName>
</protein>
<feature type="non-terminal residue" evidence="1">
    <location>
        <position position="1"/>
    </location>
</feature>